<dbReference type="Proteomes" id="UP001651158">
    <property type="component" value="Unassembled WGS sequence"/>
</dbReference>
<evidence type="ECO:0000256" key="4">
    <source>
        <dbReference type="ARBA" id="ARBA00012655"/>
    </source>
</evidence>
<dbReference type="PRINTS" id="PR00151">
    <property type="entry name" value="PORPHBDMNASE"/>
</dbReference>
<dbReference type="EC" id="2.5.1.61" evidence="4"/>
<keyword evidence="5" id="KW-0808">Transferase</keyword>
<comment type="cofactor">
    <cofactor evidence="1">
        <name>dipyrromethane</name>
        <dbReference type="ChEBI" id="CHEBI:60342"/>
    </cofactor>
</comment>
<dbReference type="EMBL" id="JAKROA010000004">
    <property type="protein sequence ID" value="KAL5108036.1"/>
    <property type="molecule type" value="Genomic_DNA"/>
</dbReference>
<evidence type="ECO:0000256" key="5">
    <source>
        <dbReference type="ARBA" id="ARBA00022679"/>
    </source>
</evidence>
<name>A0ABR4QEK7_9CEST</name>
<dbReference type="PROSITE" id="PS00533">
    <property type="entry name" value="PORPHOBILINOGEN_DEAM"/>
    <property type="match status" value="1"/>
</dbReference>
<protein>
    <recommendedName>
        <fullName evidence="4">hydroxymethylbilane synthase</fullName>
        <ecNumber evidence="4">2.5.1.61</ecNumber>
    </recommendedName>
    <alternativeName>
        <fullName evidence="7">Hydroxymethylbilane synthase</fullName>
    </alternativeName>
</protein>
<dbReference type="InterPro" id="IPR022417">
    <property type="entry name" value="Porphobilin_deaminase_N"/>
</dbReference>
<comment type="similarity">
    <text evidence="3">Belongs to the HMBS family.</text>
</comment>
<keyword evidence="11" id="KW-1185">Reference proteome</keyword>
<keyword evidence="6" id="KW-0627">Porphyrin biosynthesis</keyword>
<evidence type="ECO:0000256" key="7">
    <source>
        <dbReference type="ARBA" id="ARBA00033064"/>
    </source>
</evidence>
<dbReference type="PANTHER" id="PTHR11557:SF0">
    <property type="entry name" value="PORPHOBILINOGEN DEAMINASE"/>
    <property type="match status" value="1"/>
</dbReference>
<evidence type="ECO:0000313" key="11">
    <source>
        <dbReference type="Proteomes" id="UP001651158"/>
    </source>
</evidence>
<evidence type="ECO:0000256" key="3">
    <source>
        <dbReference type="ARBA" id="ARBA00005638"/>
    </source>
</evidence>
<evidence type="ECO:0000259" key="9">
    <source>
        <dbReference type="Pfam" id="PF03900"/>
    </source>
</evidence>
<evidence type="ECO:0000256" key="6">
    <source>
        <dbReference type="ARBA" id="ARBA00023244"/>
    </source>
</evidence>
<evidence type="ECO:0000259" key="8">
    <source>
        <dbReference type="Pfam" id="PF01379"/>
    </source>
</evidence>
<dbReference type="Gene3D" id="3.30.160.40">
    <property type="entry name" value="Porphobilinogen deaminase, C-terminal domain"/>
    <property type="match status" value="1"/>
</dbReference>
<comment type="pathway">
    <text evidence="2">Porphyrin-containing compound metabolism; protoporphyrin-IX biosynthesis; coproporphyrinogen-III from 5-aminolevulinate: step 2/4.</text>
</comment>
<gene>
    <name evidence="10" type="ORF">TcWFU_007937</name>
</gene>
<evidence type="ECO:0000256" key="1">
    <source>
        <dbReference type="ARBA" id="ARBA00001916"/>
    </source>
</evidence>
<dbReference type="InterPro" id="IPR022419">
    <property type="entry name" value="Porphobilin_deaminase_cofac_BS"/>
</dbReference>
<feature type="domain" description="Porphobilinogen deaminase C-terminal" evidence="9">
    <location>
        <begin position="242"/>
        <end position="308"/>
    </location>
</feature>
<organism evidence="10 11">
    <name type="scientific">Taenia crassiceps</name>
    <dbReference type="NCBI Taxonomy" id="6207"/>
    <lineage>
        <taxon>Eukaryota</taxon>
        <taxon>Metazoa</taxon>
        <taxon>Spiralia</taxon>
        <taxon>Lophotrochozoa</taxon>
        <taxon>Platyhelminthes</taxon>
        <taxon>Cestoda</taxon>
        <taxon>Eucestoda</taxon>
        <taxon>Cyclophyllidea</taxon>
        <taxon>Taeniidae</taxon>
        <taxon>Taenia</taxon>
    </lineage>
</organism>
<evidence type="ECO:0000313" key="10">
    <source>
        <dbReference type="EMBL" id="KAL5108036.1"/>
    </source>
</evidence>
<comment type="caution">
    <text evidence="10">The sequence shown here is derived from an EMBL/GenBank/DDBJ whole genome shotgun (WGS) entry which is preliminary data.</text>
</comment>
<reference evidence="10 11" key="1">
    <citation type="journal article" date="2022" name="Front. Cell. Infect. Microbiol.">
        <title>The Genomes of Two Strains of Taenia crassiceps the Animal Model for the Study of Human Cysticercosis.</title>
        <authorList>
            <person name="Bobes R.J."/>
            <person name="Estrada K."/>
            <person name="Rios-Valencia D.G."/>
            <person name="Calderon-Gallegos A."/>
            <person name="de la Torre P."/>
            <person name="Carrero J.C."/>
            <person name="Sanchez-Flores A."/>
            <person name="Laclette J.P."/>
        </authorList>
    </citation>
    <scope>NUCLEOTIDE SEQUENCE [LARGE SCALE GENOMIC DNA]</scope>
    <source>
        <strain evidence="10">WFUcys</strain>
    </source>
</reference>
<dbReference type="Pfam" id="PF03900">
    <property type="entry name" value="Porphobil_deamC"/>
    <property type="match status" value="1"/>
</dbReference>
<proteinExistence type="inferred from homology"/>
<dbReference type="SUPFAM" id="SSF54782">
    <property type="entry name" value="Porphobilinogen deaminase (hydroxymethylbilane synthase), C-terminal domain"/>
    <property type="match status" value="1"/>
</dbReference>
<dbReference type="SUPFAM" id="SSF53850">
    <property type="entry name" value="Periplasmic binding protein-like II"/>
    <property type="match status" value="1"/>
</dbReference>
<dbReference type="InterPro" id="IPR000860">
    <property type="entry name" value="HemC"/>
</dbReference>
<dbReference type="Pfam" id="PF01379">
    <property type="entry name" value="Porphobil_deam"/>
    <property type="match status" value="1"/>
</dbReference>
<dbReference type="InterPro" id="IPR036803">
    <property type="entry name" value="Porphobilinogen_deaminase_C_sf"/>
</dbReference>
<sequence length="409" mass="44732">MLFACPSVIRVGSRRSHLALLQTEFVLNLLQQLHPHCKFEIVKISTTGDKILDKELSKIGDKNLFTKELEFALLNGTVDFVVHSLKDVPTTVPEGLILGCICPRSPPFDVVLMSPSNRGKKLSDLPPNSIIGTSALRRVAVLKRRFPHLNFLPVRGNLSTRLQKLDAPRSKEGYSLIANPMYDALILAEAGVLRVGWKLRIDEHLNRDRYAVGQGALACECRLGDSRIQSLLSSIHCESAALACIAERAFMSRLEGGCTTPIAVRTELSPGEVAGIKGDEIGSARFLFLDAAVLSLDGTKCVEGKLATSLPFSMPSDCAKLRKVDVRSPVAGCPTLDDEISESEESFAEDEEAVFLGVQVAPICPVGRLRMARARRLGESLADRLYTSGAAEILTEIRPNIYQKRQPCQ</sequence>
<dbReference type="NCBIfam" id="TIGR00212">
    <property type="entry name" value="hemC"/>
    <property type="match status" value="1"/>
</dbReference>
<feature type="domain" description="Porphobilinogen deaminase N-terminal" evidence="8">
    <location>
        <begin position="9"/>
        <end position="229"/>
    </location>
</feature>
<dbReference type="InterPro" id="IPR022418">
    <property type="entry name" value="Porphobilinogen_deaminase_C"/>
</dbReference>
<accession>A0ABR4QEK7</accession>
<evidence type="ECO:0000256" key="2">
    <source>
        <dbReference type="ARBA" id="ARBA00004735"/>
    </source>
</evidence>
<dbReference type="PANTHER" id="PTHR11557">
    <property type="entry name" value="PORPHOBILINOGEN DEAMINASE"/>
    <property type="match status" value="1"/>
</dbReference>
<dbReference type="Gene3D" id="3.40.190.10">
    <property type="entry name" value="Periplasmic binding protein-like II"/>
    <property type="match status" value="2"/>
</dbReference>